<name>A0A974I1P0_XENLA</name>
<reference evidence="2" key="1">
    <citation type="journal article" date="2016" name="Nature">
        <title>Genome evolution in the allotetraploid frog Xenopus laevis.</title>
        <authorList>
            <person name="Session A.M."/>
            <person name="Uno Y."/>
            <person name="Kwon T."/>
            <person name="Chapman J.A."/>
            <person name="Toyoda A."/>
            <person name="Takahashi S."/>
            <person name="Fukui A."/>
            <person name="Hikosaka A."/>
            <person name="Suzuki A."/>
            <person name="Kondo M."/>
            <person name="van Heeringen S.J."/>
            <person name="Quigley I."/>
            <person name="Heinz S."/>
            <person name="Ogino H."/>
            <person name="Ochi H."/>
            <person name="Hellsten U."/>
            <person name="Lyons J.B."/>
            <person name="Simakov O."/>
            <person name="Putnam N."/>
            <person name="Stites J."/>
            <person name="Kuroki Y."/>
            <person name="Tanaka T."/>
            <person name="Michiue T."/>
            <person name="Watanabe M."/>
            <person name="Bogdanovic O."/>
            <person name="Lister R."/>
            <person name="Georgiou G."/>
            <person name="Paranjpe S.S."/>
            <person name="van Kruijsbergen I."/>
            <person name="Shu S."/>
            <person name="Carlson J."/>
            <person name="Kinoshita T."/>
            <person name="Ohta Y."/>
            <person name="Mawaribuchi S."/>
            <person name="Jenkins J."/>
            <person name="Grimwood J."/>
            <person name="Schmutz J."/>
            <person name="Mitros T."/>
            <person name="Mozaffari S.V."/>
            <person name="Suzuki Y."/>
            <person name="Haramoto Y."/>
            <person name="Yamamoto T.S."/>
            <person name="Takagi C."/>
            <person name="Heald R."/>
            <person name="Miller K."/>
            <person name="Haudenschild C."/>
            <person name="Kitzman J."/>
            <person name="Nakayama T."/>
            <person name="Izutsu Y."/>
            <person name="Robert J."/>
            <person name="Fortriede J."/>
            <person name="Burns K."/>
            <person name="Lotay V."/>
            <person name="Karimi K."/>
            <person name="Yasuoka Y."/>
            <person name="Dichmann D.S."/>
            <person name="Flajnik M.F."/>
            <person name="Houston D.W."/>
            <person name="Shendure J."/>
            <person name="DuPasquier L."/>
            <person name="Vize P.D."/>
            <person name="Zorn A.M."/>
            <person name="Ito M."/>
            <person name="Marcotte E.M."/>
            <person name="Wallingford J.B."/>
            <person name="Ito Y."/>
            <person name="Asashima M."/>
            <person name="Ueno N."/>
            <person name="Matsuda Y."/>
            <person name="Veenstra G.J."/>
            <person name="Fujiyama A."/>
            <person name="Harland R.M."/>
            <person name="Taira M."/>
            <person name="Rokhsar D.S."/>
        </authorList>
    </citation>
    <scope>NUCLEOTIDE SEQUENCE [LARGE SCALE GENOMIC DNA]</scope>
    <source>
        <strain evidence="2">J</strain>
    </source>
</reference>
<evidence type="ECO:0000313" key="2">
    <source>
        <dbReference type="Proteomes" id="UP000694892"/>
    </source>
</evidence>
<proteinExistence type="predicted"/>
<accession>A0A974I1P0</accession>
<dbReference type="AlphaFoldDB" id="A0A974I1P0"/>
<dbReference type="EMBL" id="CM004467">
    <property type="protein sequence ID" value="OCT98148.1"/>
    <property type="molecule type" value="Genomic_DNA"/>
</dbReference>
<gene>
    <name evidence="1" type="ORF">XELAEV_18010378mg</name>
</gene>
<protein>
    <submittedName>
        <fullName evidence="1">Uncharacterized protein</fullName>
    </submittedName>
</protein>
<sequence>MLPHNTSLLRAVHGRSLIREQPTPLPHTTLWGSVFVQLYRHAHEMPLTIVRIQRESNREHGKGPGQF</sequence>
<organism evidence="1 2">
    <name type="scientific">Xenopus laevis</name>
    <name type="common">African clawed frog</name>
    <dbReference type="NCBI Taxonomy" id="8355"/>
    <lineage>
        <taxon>Eukaryota</taxon>
        <taxon>Metazoa</taxon>
        <taxon>Chordata</taxon>
        <taxon>Craniata</taxon>
        <taxon>Vertebrata</taxon>
        <taxon>Euteleostomi</taxon>
        <taxon>Amphibia</taxon>
        <taxon>Batrachia</taxon>
        <taxon>Anura</taxon>
        <taxon>Pipoidea</taxon>
        <taxon>Pipidae</taxon>
        <taxon>Xenopodinae</taxon>
        <taxon>Xenopus</taxon>
        <taxon>Xenopus</taxon>
    </lineage>
</organism>
<evidence type="ECO:0000313" key="1">
    <source>
        <dbReference type="EMBL" id="OCT98148.1"/>
    </source>
</evidence>
<dbReference type="Proteomes" id="UP000694892">
    <property type="component" value="Chromosome 1S"/>
</dbReference>